<dbReference type="Proteomes" id="UP001079657">
    <property type="component" value="Unassembled WGS sequence"/>
</dbReference>
<dbReference type="RefSeq" id="WP_268050499.1">
    <property type="nucleotide sequence ID" value="NZ_JAPQES010000004.1"/>
</dbReference>
<evidence type="ECO:0000313" key="5">
    <source>
        <dbReference type="EMBL" id="MCY6371343.1"/>
    </source>
</evidence>
<evidence type="ECO:0000256" key="4">
    <source>
        <dbReference type="SAM" id="Coils"/>
    </source>
</evidence>
<proteinExistence type="inferred from homology"/>
<dbReference type="InterPro" id="IPR027417">
    <property type="entry name" value="P-loop_NTPase"/>
</dbReference>
<feature type="coiled-coil region" evidence="4">
    <location>
        <begin position="214"/>
        <end position="388"/>
    </location>
</feature>
<feature type="coiled-coil region" evidence="4">
    <location>
        <begin position="911"/>
        <end position="1014"/>
    </location>
</feature>
<evidence type="ECO:0000256" key="2">
    <source>
        <dbReference type="ARBA" id="ARBA00011322"/>
    </source>
</evidence>
<feature type="coiled-coil region" evidence="4">
    <location>
        <begin position="837"/>
        <end position="864"/>
    </location>
</feature>
<comment type="similarity">
    <text evidence="1">Belongs to the SMC family. SbcC subfamily.</text>
</comment>
<dbReference type="PANTHER" id="PTHR32114">
    <property type="entry name" value="ABC TRANSPORTER ABCH.3"/>
    <property type="match status" value="1"/>
</dbReference>
<keyword evidence="6" id="KW-1185">Reference proteome</keyword>
<dbReference type="SUPFAM" id="SSF52540">
    <property type="entry name" value="P-loop containing nucleoside triphosphate hydrolases"/>
    <property type="match status" value="2"/>
</dbReference>
<gene>
    <name evidence="5" type="ORF">OXH55_11905</name>
</gene>
<comment type="subunit">
    <text evidence="2">Heterodimer of SbcC and SbcD.</text>
</comment>
<feature type="coiled-coil region" evidence="4">
    <location>
        <begin position="423"/>
        <end position="540"/>
    </location>
</feature>
<name>A0ABT4CQZ7_9CLOT</name>
<evidence type="ECO:0000256" key="3">
    <source>
        <dbReference type="ARBA" id="ARBA00013368"/>
    </source>
</evidence>
<dbReference type="EMBL" id="JAPQES010000004">
    <property type="protein sequence ID" value="MCY6371343.1"/>
    <property type="molecule type" value="Genomic_DNA"/>
</dbReference>
<dbReference type="Pfam" id="PF13558">
    <property type="entry name" value="SbcC_Walker_B"/>
    <property type="match status" value="1"/>
</dbReference>
<dbReference type="Pfam" id="PF13555">
    <property type="entry name" value="AAA_29"/>
    <property type="match status" value="1"/>
</dbReference>
<reference evidence="5" key="1">
    <citation type="submission" date="2022-12" db="EMBL/GenBank/DDBJ databases">
        <authorList>
            <person name="Wang J."/>
        </authorList>
    </citation>
    <scope>NUCLEOTIDE SEQUENCE</scope>
    <source>
        <strain evidence="5">HY-42-06</strain>
    </source>
</reference>
<evidence type="ECO:0000256" key="1">
    <source>
        <dbReference type="ARBA" id="ARBA00006930"/>
    </source>
</evidence>
<accession>A0ABT4CQZ7</accession>
<dbReference type="PANTHER" id="PTHR32114:SF2">
    <property type="entry name" value="ABC TRANSPORTER ABCH.3"/>
    <property type="match status" value="1"/>
</dbReference>
<keyword evidence="4" id="KW-0175">Coiled coil</keyword>
<comment type="caution">
    <text evidence="5">The sequence shown here is derived from an EMBL/GenBank/DDBJ whole genome shotgun (WGS) entry which is preliminary data.</text>
</comment>
<protein>
    <recommendedName>
        <fullName evidence="3">Nuclease SbcCD subunit C</fullName>
    </recommendedName>
</protein>
<sequence length="1176" mass="137701">MKPKLLKIVGLNSFEEEQKIDFERLTEKGLFGIFGPTGSGKSTILDAITIVLYGKVTRTNKGYINTTTKNLNVSYEFEIGLGSERKTYIAERNMRIDKHGAYKTRYARLIEKDDLENNILADKPTEVHKQIEKIIGLTAEDFTRSVVLPQGKFSEFLKLTGKDKRDMLERIFALEKYGKNLSEKIKRARNGKIKEENILSGELKKYEGLSEEIFKEKKLQLKDLIEEEENLTEEKKKLDIDYEKYKGIYELQNELKDYKMIEKNLEDRNEEISLKKENVDKAKKALKVKPFIDDLKETEKQIQNNDTELKNLEIKLKNIDEELEIVEKNYNEILERKEKEIPELIKKEANLQQAIEINKKIARLKLEREELLKDYNKVKSEMNVLEKKLNLILSSREDKVKNIEEIDNRLKKINIDPEYREKVQDAFNKEKEYKQLLDKKEELDLKIKDKDKYIINEEKEYKDIVEAQKKQNSIVIELENKYKEIEQQNPGDNSLLLDKSEKVSFLREKLEKAVKNDNKKRQLQEKLKELCDNKKPVEENFKLIKENLARREAELTAVDKEIADINKTNLASVLAGELEEGKPCPVCGSIHHTASAEKIDRKLLEEKQEEKTHLEVLLKKLNESINNFSIKFISYEKEEEHIKNELNQIEEELKEISLSKLKEEKEKEEKEFIDLKNRLEKYNKEKDEIDNSIKVQKENKTKIDMKEAKLSQMLKSEKNSLEELKKDLAKENEKLGKASKEYLSLKKELNLEDIGLKMQEIKKAEKENIELQNNQRELRKYIDKMDTEKEDVNKKIKELDIELSKILQSGKEKASIIKIEEEEFQKLSLGKNPEEYIEAVRKKIKEINENSDMLKARLEKDKKQRQGIWDVKLSLEQSKSILSNLYKEQKEKLEVCLQENNFSDENEILKVLLDEDAINKIENEINKFEDELKNIKNNIARIEKKLNGEFIEEDRWEEIKRNRIEKEKLLNLKIKEIATLQKTIEDMKTDMEELKELRKKEKELEHKLSLLNDLGKLVEGNKFVEFAAMNQLKYIAREASRRLKNITKDRYALEIDSEGNFTIRDDYNGGEIRETSTLSGGETFLTSLALALALSSQVQLKGSAPLEFFFLDEGFGTLDTELLEIVMNSLEKLHSSRLSIGIISHMEELKNRVPVKLIVTPAKQGEGGSKVKLEYS</sequence>
<evidence type="ECO:0000313" key="6">
    <source>
        <dbReference type="Proteomes" id="UP001079657"/>
    </source>
</evidence>
<dbReference type="Gene3D" id="3.40.50.300">
    <property type="entry name" value="P-loop containing nucleotide triphosphate hydrolases"/>
    <property type="match status" value="2"/>
</dbReference>
<organism evidence="5 6">
    <name type="scientific">Clostridium ganghwense</name>
    <dbReference type="NCBI Taxonomy" id="312089"/>
    <lineage>
        <taxon>Bacteria</taxon>
        <taxon>Bacillati</taxon>
        <taxon>Bacillota</taxon>
        <taxon>Clostridia</taxon>
        <taxon>Eubacteriales</taxon>
        <taxon>Clostridiaceae</taxon>
        <taxon>Clostridium</taxon>
    </lineage>
</organism>
<feature type="coiled-coil region" evidence="4">
    <location>
        <begin position="604"/>
        <end position="809"/>
    </location>
</feature>